<reference evidence="2 3" key="1">
    <citation type="submission" date="2019-02" db="EMBL/GenBank/DDBJ databases">
        <title>Deep-cultivation of Planctomycetes and their phenomic and genomic characterization uncovers novel biology.</title>
        <authorList>
            <person name="Wiegand S."/>
            <person name="Jogler M."/>
            <person name="Boedeker C."/>
            <person name="Pinto D."/>
            <person name="Vollmers J."/>
            <person name="Rivas-Marin E."/>
            <person name="Kohn T."/>
            <person name="Peeters S.H."/>
            <person name="Heuer A."/>
            <person name="Rast P."/>
            <person name="Oberbeckmann S."/>
            <person name="Bunk B."/>
            <person name="Jeske O."/>
            <person name="Meyerdierks A."/>
            <person name="Storesund J.E."/>
            <person name="Kallscheuer N."/>
            <person name="Luecker S."/>
            <person name="Lage O.M."/>
            <person name="Pohl T."/>
            <person name="Merkel B.J."/>
            <person name="Hornburger P."/>
            <person name="Mueller R.-W."/>
            <person name="Bruemmer F."/>
            <person name="Labrenz M."/>
            <person name="Spormann A.M."/>
            <person name="Op den Camp H."/>
            <person name="Overmann J."/>
            <person name="Amann R."/>
            <person name="Jetten M.S.M."/>
            <person name="Mascher T."/>
            <person name="Medema M.H."/>
            <person name="Devos D.P."/>
            <person name="Kaster A.-K."/>
            <person name="Ovreas L."/>
            <person name="Rohde M."/>
            <person name="Galperin M.Y."/>
            <person name="Jogler C."/>
        </authorList>
    </citation>
    <scope>NUCLEOTIDE SEQUENCE [LARGE SCALE GENOMIC DNA]</scope>
    <source>
        <strain evidence="2 3">Spa11</strain>
    </source>
</reference>
<dbReference type="EMBL" id="CP036349">
    <property type="protein sequence ID" value="QDV72128.1"/>
    <property type="molecule type" value="Genomic_DNA"/>
</dbReference>
<evidence type="ECO:0000256" key="1">
    <source>
        <dbReference type="SAM" id="MobiDB-lite"/>
    </source>
</evidence>
<keyword evidence="3" id="KW-1185">Reference proteome</keyword>
<sequence length="188" mass="21680">MIAPKQNLDPVDCLLRNAELRDQLDPLLDESIDIVDTGRMSTVHENDFLESMLAWERAPMLPIGEWFDPKLTLPEPDGLEPDEIAQLLTQTVEALFTKNVVLDFTDHLTDRQLYTLIARDILPAFEKKLDRQGTYLHWDCANLGEDPEAWLRYYASEDERQMWQEETGEDLPPASEAPFVRKLPKAPM</sequence>
<organism evidence="2 3">
    <name type="scientific">Botrimarina mediterranea</name>
    <dbReference type="NCBI Taxonomy" id="2528022"/>
    <lineage>
        <taxon>Bacteria</taxon>
        <taxon>Pseudomonadati</taxon>
        <taxon>Planctomycetota</taxon>
        <taxon>Planctomycetia</taxon>
        <taxon>Pirellulales</taxon>
        <taxon>Lacipirellulaceae</taxon>
        <taxon>Botrimarina</taxon>
    </lineage>
</organism>
<dbReference type="Proteomes" id="UP000316426">
    <property type="component" value="Chromosome"/>
</dbReference>
<feature type="region of interest" description="Disordered" evidence="1">
    <location>
        <begin position="164"/>
        <end position="188"/>
    </location>
</feature>
<gene>
    <name evidence="2" type="ORF">Spa11_02990</name>
</gene>
<evidence type="ECO:0000313" key="2">
    <source>
        <dbReference type="EMBL" id="QDV72128.1"/>
    </source>
</evidence>
<accession>A0A518K2U1</accession>
<dbReference type="RefSeq" id="WP_145105839.1">
    <property type="nucleotide sequence ID" value="NZ_CP036349.1"/>
</dbReference>
<dbReference type="KEGG" id="bmei:Spa11_02990"/>
<evidence type="ECO:0000313" key="3">
    <source>
        <dbReference type="Proteomes" id="UP000316426"/>
    </source>
</evidence>
<dbReference type="AlphaFoldDB" id="A0A518K2U1"/>
<name>A0A518K2U1_9BACT</name>
<proteinExistence type="predicted"/>
<protein>
    <submittedName>
        <fullName evidence="2">Uncharacterized protein</fullName>
    </submittedName>
</protein>